<protein>
    <submittedName>
        <fullName evidence="1">Uncharacterized protein</fullName>
    </submittedName>
</protein>
<feature type="non-terminal residue" evidence="1">
    <location>
        <position position="115"/>
    </location>
</feature>
<dbReference type="AlphaFoldDB" id="A0A238BQL2"/>
<gene>
    <name evidence="1" type="ORF">X798_05836</name>
</gene>
<dbReference type="SUPFAM" id="SSF50978">
    <property type="entry name" value="WD40 repeat-like"/>
    <property type="match status" value="1"/>
</dbReference>
<dbReference type="OrthoDB" id="5846296at2759"/>
<evidence type="ECO:0000313" key="2">
    <source>
        <dbReference type="Proteomes" id="UP000242913"/>
    </source>
</evidence>
<feature type="non-terminal residue" evidence="1">
    <location>
        <position position="1"/>
    </location>
</feature>
<dbReference type="Proteomes" id="UP000242913">
    <property type="component" value="Unassembled WGS sequence"/>
</dbReference>
<dbReference type="EMBL" id="KZ270041">
    <property type="protein sequence ID" value="OZC07146.1"/>
    <property type="molecule type" value="Genomic_DNA"/>
</dbReference>
<sequence>VHNLSVTSLEWLYPLQQLVSVSLDGRIIISNLKSTVLEEKHSKLITTLNLPRNIRKSNTSAKYIDRLFIGCEMGAVWVATLPDLSISLFHFEIDCIEEVKHISNYSIIVTSSGKI</sequence>
<evidence type="ECO:0000313" key="1">
    <source>
        <dbReference type="EMBL" id="OZC07146.1"/>
    </source>
</evidence>
<organism evidence="1 2">
    <name type="scientific">Onchocerca flexuosa</name>
    <dbReference type="NCBI Taxonomy" id="387005"/>
    <lineage>
        <taxon>Eukaryota</taxon>
        <taxon>Metazoa</taxon>
        <taxon>Ecdysozoa</taxon>
        <taxon>Nematoda</taxon>
        <taxon>Chromadorea</taxon>
        <taxon>Rhabditida</taxon>
        <taxon>Spirurina</taxon>
        <taxon>Spiruromorpha</taxon>
        <taxon>Filarioidea</taxon>
        <taxon>Onchocercidae</taxon>
        <taxon>Onchocerca</taxon>
    </lineage>
</organism>
<proteinExistence type="predicted"/>
<name>A0A238BQL2_9BILA</name>
<reference evidence="1 2" key="1">
    <citation type="submission" date="2015-12" db="EMBL/GenBank/DDBJ databases">
        <title>Draft genome of the nematode, Onchocerca flexuosa.</title>
        <authorList>
            <person name="Mitreva M."/>
        </authorList>
    </citation>
    <scope>NUCLEOTIDE SEQUENCE [LARGE SCALE GENOMIC DNA]</scope>
    <source>
        <strain evidence="1">Red Deer</strain>
    </source>
</reference>
<accession>A0A238BQL2</accession>
<dbReference type="InterPro" id="IPR036322">
    <property type="entry name" value="WD40_repeat_dom_sf"/>
</dbReference>
<keyword evidence="2" id="KW-1185">Reference proteome</keyword>